<dbReference type="RefSeq" id="WP_078477677.1">
    <property type="nucleotide sequence ID" value="NZ_MPRK01000317.1"/>
</dbReference>
<dbReference type="InterPro" id="IPR027417">
    <property type="entry name" value="P-loop_NTPase"/>
</dbReference>
<name>A0A1T2KUZ5_9GAMM</name>
<evidence type="ECO:0000313" key="2">
    <source>
        <dbReference type="Proteomes" id="UP000190198"/>
    </source>
</evidence>
<dbReference type="OrthoDB" id="7855297at2"/>
<dbReference type="Proteomes" id="UP000190198">
    <property type="component" value="Unassembled WGS sequence"/>
</dbReference>
<keyword evidence="2" id="KW-1185">Reference proteome</keyword>
<dbReference type="Gene3D" id="3.40.50.300">
    <property type="entry name" value="P-loop containing nucleotide triphosphate hydrolases"/>
    <property type="match status" value="1"/>
</dbReference>
<dbReference type="PANTHER" id="PTHR36978">
    <property type="entry name" value="P-LOOP CONTAINING NUCLEOTIDE TRIPHOSPHATE HYDROLASE"/>
    <property type="match status" value="1"/>
</dbReference>
<dbReference type="InterPro" id="IPR040632">
    <property type="entry name" value="Sulfotransfer_4"/>
</dbReference>
<comment type="caution">
    <text evidence="1">The sequence shown here is derived from an EMBL/GenBank/DDBJ whole genome shotgun (WGS) entry which is preliminary data.</text>
</comment>
<proteinExistence type="predicted"/>
<dbReference type="PANTHER" id="PTHR36978:SF4">
    <property type="entry name" value="P-LOOP CONTAINING NUCLEOSIDE TRIPHOSPHATE HYDROLASE PROTEIN"/>
    <property type="match status" value="1"/>
</dbReference>
<evidence type="ECO:0008006" key="3">
    <source>
        <dbReference type="Google" id="ProtNLM"/>
    </source>
</evidence>
<evidence type="ECO:0000313" key="1">
    <source>
        <dbReference type="EMBL" id="OOZ36621.1"/>
    </source>
</evidence>
<reference evidence="1 2" key="1">
    <citation type="submission" date="2016-11" db="EMBL/GenBank/DDBJ databases">
        <title>Mixed transmission modes and dynamic genome evolution in an obligate animal-bacterial symbiosis.</title>
        <authorList>
            <person name="Russell S.L."/>
            <person name="Corbett-Detig R.B."/>
            <person name="Cavanaugh C.M."/>
        </authorList>
    </citation>
    <scope>NUCLEOTIDE SEQUENCE [LARGE SCALE GENOMIC DNA]</scope>
    <source>
        <strain evidence="1">Sp-SM6</strain>
    </source>
</reference>
<organism evidence="1 2">
    <name type="scientific">Solemya elarraichensis gill symbiont</name>
    <dbReference type="NCBI Taxonomy" id="1918949"/>
    <lineage>
        <taxon>Bacteria</taxon>
        <taxon>Pseudomonadati</taxon>
        <taxon>Pseudomonadota</taxon>
        <taxon>Gammaproteobacteria</taxon>
        <taxon>sulfur-oxidizing symbionts</taxon>
    </lineage>
</organism>
<gene>
    <name evidence="1" type="ORF">BOW52_10670</name>
</gene>
<accession>A0A1T2KUZ5</accession>
<dbReference type="SUPFAM" id="SSF52540">
    <property type="entry name" value="P-loop containing nucleoside triphosphate hydrolases"/>
    <property type="match status" value="1"/>
</dbReference>
<sequence>MYIFNIGLNRSGTTSLSRALDMLNFPTLHHHIKLPKENGEIQKIRLVDLWRHNIQNNRRPFSGLDHKFFSFSDFFGEGCFKMLDATYKDSKFILTIRNLDSWLESRERKVNKNLQNPNYIGGFTRIDRPAWTETYHRHRSSVKLHFADHPEKLLILNIPGGDGWECLCPFLGVDIPNVPFPHKNRLKPYA</sequence>
<dbReference type="EMBL" id="MPRK01000317">
    <property type="protein sequence ID" value="OOZ36621.1"/>
    <property type="molecule type" value="Genomic_DNA"/>
</dbReference>
<protein>
    <recommendedName>
        <fullName evidence="3">Sulfotransferase family protein</fullName>
    </recommendedName>
</protein>
<dbReference type="AlphaFoldDB" id="A0A1T2KUZ5"/>
<dbReference type="Pfam" id="PF17784">
    <property type="entry name" value="Sulfotransfer_4"/>
    <property type="match status" value="2"/>
</dbReference>